<dbReference type="CDD" id="cd02440">
    <property type="entry name" value="AdoMet_MTases"/>
    <property type="match status" value="1"/>
</dbReference>
<dbReference type="RefSeq" id="XP_040767457.1">
    <property type="nucleotide sequence ID" value="XM_040903966.1"/>
</dbReference>
<dbReference type="PANTHER" id="PTHR44068">
    <property type="entry name" value="ZGC:194242"/>
    <property type="match status" value="1"/>
</dbReference>
<dbReference type="GO" id="GO:0005783">
    <property type="term" value="C:endoplasmic reticulum"/>
    <property type="evidence" value="ECO:0007669"/>
    <property type="project" value="TreeGrafter"/>
</dbReference>
<accession>A0A165G1W8</accession>
<dbReference type="EMBL" id="KV427611">
    <property type="protein sequence ID" value="KZT09717.1"/>
    <property type="molecule type" value="Genomic_DNA"/>
</dbReference>
<dbReference type="GO" id="GO:0003838">
    <property type="term" value="F:sterol 24-C-methyltransferase activity"/>
    <property type="evidence" value="ECO:0007669"/>
    <property type="project" value="TreeGrafter"/>
</dbReference>
<keyword evidence="1 4" id="KW-0808">Transferase</keyword>
<dbReference type="FunCoup" id="A0A165G1W8">
    <property type="interactions" value="2"/>
</dbReference>
<dbReference type="InterPro" id="IPR050447">
    <property type="entry name" value="Erg6_SMT_methyltransf"/>
</dbReference>
<feature type="domain" description="Methyltransferase" evidence="3">
    <location>
        <begin position="36"/>
        <end position="144"/>
    </location>
</feature>
<organism evidence="4 5">
    <name type="scientific">Laetiporus sulphureus 93-53</name>
    <dbReference type="NCBI Taxonomy" id="1314785"/>
    <lineage>
        <taxon>Eukaryota</taxon>
        <taxon>Fungi</taxon>
        <taxon>Dikarya</taxon>
        <taxon>Basidiomycota</taxon>
        <taxon>Agaricomycotina</taxon>
        <taxon>Agaricomycetes</taxon>
        <taxon>Polyporales</taxon>
        <taxon>Laetiporus</taxon>
    </lineage>
</organism>
<dbReference type="Gene3D" id="3.40.50.150">
    <property type="entry name" value="Vaccinia Virus protein VP39"/>
    <property type="match status" value="1"/>
</dbReference>
<evidence type="ECO:0000256" key="1">
    <source>
        <dbReference type="ARBA" id="ARBA00022679"/>
    </source>
</evidence>
<dbReference type="InterPro" id="IPR025714">
    <property type="entry name" value="Methyltranfer_dom"/>
</dbReference>
<protein>
    <submittedName>
        <fullName evidence="4">S-adenosyl-L-methionine-dependent methyltransferase</fullName>
    </submittedName>
</protein>
<dbReference type="InterPro" id="IPR029063">
    <property type="entry name" value="SAM-dependent_MTases_sf"/>
</dbReference>
<evidence type="ECO:0000313" key="4">
    <source>
        <dbReference type="EMBL" id="KZT09717.1"/>
    </source>
</evidence>
<dbReference type="SUPFAM" id="SSF53335">
    <property type="entry name" value="S-adenosyl-L-methionine-dependent methyltransferases"/>
    <property type="match status" value="1"/>
</dbReference>
<keyword evidence="4" id="KW-0489">Methyltransferase</keyword>
<dbReference type="GO" id="GO:0016126">
    <property type="term" value="P:sterol biosynthetic process"/>
    <property type="evidence" value="ECO:0007669"/>
    <property type="project" value="TreeGrafter"/>
</dbReference>
<dbReference type="Pfam" id="PF13847">
    <property type="entry name" value="Methyltransf_31"/>
    <property type="match status" value="1"/>
</dbReference>
<keyword evidence="5" id="KW-1185">Reference proteome</keyword>
<evidence type="ECO:0000259" key="3">
    <source>
        <dbReference type="Pfam" id="PF13847"/>
    </source>
</evidence>
<comment type="similarity">
    <text evidence="2">Belongs to the class I-like SAM-binding methyltransferase superfamily. Erg6/SMT family.</text>
</comment>
<proteinExistence type="inferred from homology"/>
<evidence type="ECO:0000313" key="5">
    <source>
        <dbReference type="Proteomes" id="UP000076871"/>
    </source>
</evidence>
<dbReference type="GO" id="GO:0032259">
    <property type="term" value="P:methylation"/>
    <property type="evidence" value="ECO:0007669"/>
    <property type="project" value="UniProtKB-KW"/>
</dbReference>
<gene>
    <name evidence="4" type="ORF">LAESUDRAFT_646251</name>
</gene>
<reference evidence="4 5" key="1">
    <citation type="journal article" date="2016" name="Mol. Biol. Evol.">
        <title>Comparative Genomics of Early-Diverging Mushroom-Forming Fungi Provides Insights into the Origins of Lignocellulose Decay Capabilities.</title>
        <authorList>
            <person name="Nagy L.G."/>
            <person name="Riley R."/>
            <person name="Tritt A."/>
            <person name="Adam C."/>
            <person name="Daum C."/>
            <person name="Floudas D."/>
            <person name="Sun H."/>
            <person name="Yadav J.S."/>
            <person name="Pangilinan J."/>
            <person name="Larsson K.H."/>
            <person name="Matsuura K."/>
            <person name="Barry K."/>
            <person name="Labutti K."/>
            <person name="Kuo R."/>
            <person name="Ohm R.A."/>
            <person name="Bhattacharya S.S."/>
            <person name="Shirouzu T."/>
            <person name="Yoshinaga Y."/>
            <person name="Martin F.M."/>
            <person name="Grigoriev I.V."/>
            <person name="Hibbett D.S."/>
        </authorList>
    </citation>
    <scope>NUCLEOTIDE SEQUENCE [LARGE SCALE GENOMIC DNA]</scope>
    <source>
        <strain evidence="4 5">93-53</strain>
    </source>
</reference>
<dbReference type="OrthoDB" id="10017101at2759"/>
<sequence length="270" mass="29842">MSKVAHYINGHQESVLRSHSWRTAKNSADYLLSSLKPDMHILDIGCGPGTITIDFATLVPQGSVIGLENVEGVLEQARANASARGVQNVKFVVGDALKLDFPDNTFDVVHAHQVLQHVGDPVGMLREMRRVTKPGGVVATREGDFASFTFFPESETLEKHKDLHIRTGRALGGEPLAGRRLISWAMKAGFERSAITASASAWCYSTPEERAWWGGLWADRVLKSSFTSYVLEAGFATQEELEKIAQAYREWAAHEDGWFGMMHGEVLCRV</sequence>
<dbReference type="InParanoid" id="A0A165G1W8"/>
<dbReference type="Proteomes" id="UP000076871">
    <property type="component" value="Unassembled WGS sequence"/>
</dbReference>
<dbReference type="GeneID" id="63820996"/>
<dbReference type="AlphaFoldDB" id="A0A165G1W8"/>
<name>A0A165G1W8_9APHY</name>
<dbReference type="PANTHER" id="PTHR44068:SF1">
    <property type="entry name" value="HYPOTHETICAL LOC100005854"/>
    <property type="match status" value="1"/>
</dbReference>
<evidence type="ECO:0000256" key="2">
    <source>
        <dbReference type="ARBA" id="ARBA00038188"/>
    </source>
</evidence>
<dbReference type="STRING" id="1314785.A0A165G1W8"/>